<gene>
    <name evidence="2" type="ORF">PPIS_a2327</name>
</gene>
<evidence type="ECO:0000256" key="1">
    <source>
        <dbReference type="SAM" id="Phobius"/>
    </source>
</evidence>
<feature type="transmembrane region" description="Helical" evidence="1">
    <location>
        <begin position="196"/>
        <end position="220"/>
    </location>
</feature>
<dbReference type="Proteomes" id="UP000016521">
    <property type="component" value="Chromosome I"/>
</dbReference>
<protein>
    <recommendedName>
        <fullName evidence="4">Yip1 domain-containing protein</fullName>
    </recommendedName>
</protein>
<keyword evidence="1" id="KW-1133">Transmembrane helix</keyword>
<evidence type="ECO:0008006" key="4">
    <source>
        <dbReference type="Google" id="ProtNLM"/>
    </source>
</evidence>
<feature type="transmembrane region" description="Helical" evidence="1">
    <location>
        <begin position="155"/>
        <end position="176"/>
    </location>
</feature>
<name>A0ABM6NE92_PSEO7</name>
<feature type="transmembrane region" description="Helical" evidence="1">
    <location>
        <begin position="65"/>
        <end position="86"/>
    </location>
</feature>
<evidence type="ECO:0000313" key="2">
    <source>
        <dbReference type="EMBL" id="ATD07307.1"/>
    </source>
</evidence>
<proteinExistence type="predicted"/>
<feature type="transmembrane region" description="Helical" evidence="1">
    <location>
        <begin position="232"/>
        <end position="254"/>
    </location>
</feature>
<reference evidence="2 3" key="1">
    <citation type="submission" date="2015-06" db="EMBL/GenBank/DDBJ databases">
        <authorList>
            <person name="Xie B.-B."/>
            <person name="Rong J.-C."/>
            <person name="Qin Q.-L."/>
            <person name="Zhang Y.-Z."/>
        </authorList>
    </citation>
    <scope>NUCLEOTIDE SEQUENCE [LARGE SCALE GENOMIC DNA]</scope>
    <source>
        <strain evidence="2 3">JCM 20779</strain>
    </source>
</reference>
<accession>A0ABM6NE92</accession>
<feature type="transmembrane region" description="Helical" evidence="1">
    <location>
        <begin position="24"/>
        <end position="44"/>
    </location>
</feature>
<evidence type="ECO:0000313" key="3">
    <source>
        <dbReference type="Proteomes" id="UP000016521"/>
    </source>
</evidence>
<organism evidence="2 3">
    <name type="scientific">Pseudoalteromonas piscicida</name>
    <dbReference type="NCBI Taxonomy" id="43662"/>
    <lineage>
        <taxon>Bacteria</taxon>
        <taxon>Pseudomonadati</taxon>
        <taxon>Pseudomonadota</taxon>
        <taxon>Gammaproteobacteria</taxon>
        <taxon>Alteromonadales</taxon>
        <taxon>Pseudoalteromonadaceae</taxon>
        <taxon>Pseudoalteromonas</taxon>
    </lineage>
</organism>
<dbReference type="EMBL" id="CP011924">
    <property type="protein sequence ID" value="ATD07307.1"/>
    <property type="molecule type" value="Genomic_DNA"/>
</dbReference>
<keyword evidence="3" id="KW-1185">Reference proteome</keyword>
<dbReference type="RefSeq" id="WP_010375912.1">
    <property type="nucleotide sequence ID" value="NZ_CP011924.1"/>
</dbReference>
<feature type="transmembrane region" description="Helical" evidence="1">
    <location>
        <begin position="124"/>
        <end position="143"/>
    </location>
</feature>
<keyword evidence="1" id="KW-0812">Transmembrane</keyword>
<sequence length="262" mass="29885">MEKKEASIPDWVKDIDIGRAAENLLMGVILFVGRLVITSWDFLFRPKIIKDEVLSIKELKDSYKITHVRPLVFFVIIGFISIAFSYKSLNQLMFISWLFERYDFLSSGINTEASKFSITKAAGAMIPTVLIISLYAFVTQKVFSKLNLTPQFKPHLAICCYTSGMLLLMLMFTNMYEMHIWADPNNDTTLNDTIRPAIGTIGMAGSALLSLFVIYRYFYYLYVISASSLAKTIMATLLSAMVFWCLFFVIGLFMDPMFESIN</sequence>
<keyword evidence="1" id="KW-0472">Membrane</keyword>